<keyword evidence="2" id="KW-0175">Coiled coil</keyword>
<evidence type="ECO:0000256" key="2">
    <source>
        <dbReference type="SAM" id="Coils"/>
    </source>
</evidence>
<dbReference type="EMBL" id="NDYI01000024">
    <property type="protein sequence ID" value="OXZ36613.1"/>
    <property type="molecule type" value="Genomic_DNA"/>
</dbReference>
<dbReference type="GO" id="GO:0043571">
    <property type="term" value="P:maintenance of CRISPR repeat elements"/>
    <property type="evidence" value="ECO:0007669"/>
    <property type="project" value="InterPro"/>
</dbReference>
<dbReference type="Pfam" id="PF09704">
    <property type="entry name" value="Cas_Cas5d"/>
    <property type="match status" value="1"/>
</dbReference>
<organism evidence="3 4">
    <name type="scientific">Finegoldia magna</name>
    <name type="common">Peptostreptococcus magnus</name>
    <dbReference type="NCBI Taxonomy" id="1260"/>
    <lineage>
        <taxon>Bacteria</taxon>
        <taxon>Bacillati</taxon>
        <taxon>Bacillota</taxon>
        <taxon>Tissierellia</taxon>
        <taxon>Tissierellales</taxon>
        <taxon>Peptoniphilaceae</taxon>
        <taxon>Finegoldia</taxon>
    </lineage>
</organism>
<dbReference type="InterPro" id="IPR021124">
    <property type="entry name" value="CRISPR-assoc_prot_Cas5"/>
</dbReference>
<dbReference type="GO" id="GO:0051607">
    <property type="term" value="P:defense response to virus"/>
    <property type="evidence" value="ECO:0007669"/>
    <property type="project" value="UniProtKB-KW"/>
</dbReference>
<comment type="caution">
    <text evidence="3">The sequence shown here is derived from an EMBL/GenBank/DDBJ whole genome shotgun (WGS) entry which is preliminary data.</text>
</comment>
<dbReference type="RefSeq" id="WP_094203005.1">
    <property type="nucleotide sequence ID" value="NZ_NDYI01000024.1"/>
</dbReference>
<evidence type="ECO:0000313" key="4">
    <source>
        <dbReference type="Proteomes" id="UP000215361"/>
    </source>
</evidence>
<dbReference type="AlphaFoldDB" id="A0A233VW51"/>
<proteinExistence type="predicted"/>
<feature type="coiled-coil region" evidence="2">
    <location>
        <begin position="149"/>
        <end position="215"/>
    </location>
</feature>
<evidence type="ECO:0000313" key="3">
    <source>
        <dbReference type="EMBL" id="OXZ36613.1"/>
    </source>
</evidence>
<dbReference type="InterPro" id="IPR013422">
    <property type="entry name" value="CRISPR-assoc_prot_Cas5_N"/>
</dbReference>
<dbReference type="Proteomes" id="UP000215361">
    <property type="component" value="Unassembled WGS sequence"/>
</dbReference>
<gene>
    <name evidence="3" type="ORF">B9N56_08135</name>
</gene>
<reference evidence="4" key="1">
    <citation type="submission" date="2017-04" db="EMBL/GenBank/DDBJ databases">
        <title>Finegoldia magna isolated from orthopedic joint implant-associated infections.</title>
        <authorList>
            <person name="Bjorklund S."/>
            <person name="Bruggemann H."/>
            <person name="Jensen A."/>
            <person name="Hellmark B."/>
            <person name="Soderquist B."/>
        </authorList>
    </citation>
    <scope>NUCLEOTIDE SEQUENCE [LARGE SCALE GENOMIC DNA]</scope>
    <source>
        <strain evidence="4">08T492</strain>
    </source>
</reference>
<accession>A0A233VW51</accession>
<evidence type="ECO:0008006" key="5">
    <source>
        <dbReference type="Google" id="ProtNLM"/>
    </source>
</evidence>
<evidence type="ECO:0000256" key="1">
    <source>
        <dbReference type="ARBA" id="ARBA00023118"/>
    </source>
</evidence>
<sequence length="361" mass="42181">MKILRIKLKQAQASYTREETVDNHTTYPLPPFSTIIGALHNACGYTSYRPMDISVQGKYGSMQREYYTNIGLLNNREEDRNFLVYLKNPHLLSKGFIQIGEGLKSQGNSFINRKTVRIDDEEYYSKYVVLMNKKKELDEENKNVVKPKIKELKDKEKEFKTEQKKFDKNSGEYEDLKNKIEDIKKQYKLIDSEFKDKYKREYDDLQKHFKTLVKKPSMQEVLYDVELVIHIRTQDETANDILENIQNLVSLGRSEDFIELIEAKETEICSPKSRAHLKNDYKIYANLSEVTKEGNIGKFFIADGDNTREAKGTVYYISKDYVIENNRRVFNKIPCLYSSNIAIQKRSGGIIDDEGYILSLN</sequence>
<name>A0A233VW51_FINMA</name>
<protein>
    <recommendedName>
        <fullName evidence="5">CRISPR-associated protein Cas5</fullName>
    </recommendedName>
</protein>
<dbReference type="NCBIfam" id="TIGR02593">
    <property type="entry name" value="CRISPR_cas5"/>
    <property type="match status" value="1"/>
</dbReference>
<keyword evidence="1" id="KW-0051">Antiviral defense</keyword>